<name>A0ABN1QTD8_9ACTN</name>
<organism evidence="2 3">
    <name type="scientific">Kribbella koreensis</name>
    <dbReference type="NCBI Taxonomy" id="57909"/>
    <lineage>
        <taxon>Bacteria</taxon>
        <taxon>Bacillati</taxon>
        <taxon>Actinomycetota</taxon>
        <taxon>Actinomycetes</taxon>
        <taxon>Propionibacteriales</taxon>
        <taxon>Kribbellaceae</taxon>
        <taxon>Kribbella</taxon>
    </lineage>
</organism>
<keyword evidence="3" id="KW-1185">Reference proteome</keyword>
<gene>
    <name evidence="2" type="ORF">GCM10009554_43870</name>
</gene>
<feature type="compositionally biased region" description="Basic and acidic residues" evidence="1">
    <location>
        <begin position="49"/>
        <end position="61"/>
    </location>
</feature>
<proteinExistence type="predicted"/>
<evidence type="ECO:0000256" key="1">
    <source>
        <dbReference type="SAM" id="MobiDB-lite"/>
    </source>
</evidence>
<accession>A0ABN1QTD8</accession>
<feature type="region of interest" description="Disordered" evidence="1">
    <location>
        <begin position="36"/>
        <end position="80"/>
    </location>
</feature>
<protein>
    <submittedName>
        <fullName evidence="2">Uncharacterized protein</fullName>
    </submittedName>
</protein>
<reference evidence="2 3" key="1">
    <citation type="journal article" date="2019" name="Int. J. Syst. Evol. Microbiol.">
        <title>The Global Catalogue of Microorganisms (GCM) 10K type strain sequencing project: providing services to taxonomists for standard genome sequencing and annotation.</title>
        <authorList>
            <consortium name="The Broad Institute Genomics Platform"/>
            <consortium name="The Broad Institute Genome Sequencing Center for Infectious Disease"/>
            <person name="Wu L."/>
            <person name="Ma J."/>
        </authorList>
    </citation>
    <scope>NUCLEOTIDE SEQUENCE [LARGE SCALE GENOMIC DNA]</scope>
    <source>
        <strain evidence="2 3">JCM 10977</strain>
    </source>
</reference>
<dbReference type="EMBL" id="BAAAHK010000009">
    <property type="protein sequence ID" value="GAA0947209.1"/>
    <property type="molecule type" value="Genomic_DNA"/>
</dbReference>
<feature type="compositionally biased region" description="Pro residues" evidence="1">
    <location>
        <begin position="70"/>
        <end position="80"/>
    </location>
</feature>
<comment type="caution">
    <text evidence="2">The sequence shown here is derived from an EMBL/GenBank/DDBJ whole genome shotgun (WGS) entry which is preliminary data.</text>
</comment>
<evidence type="ECO:0000313" key="2">
    <source>
        <dbReference type="EMBL" id="GAA0947209.1"/>
    </source>
</evidence>
<sequence length="80" mass="8572">MTCVNIPEGYAACCDAVVTMGRMPIKGVQKVTTQGTVNSAFAAPPPHRLAQDHGLRPDTRRRPTTRPNPAKQPPPQSPPS</sequence>
<evidence type="ECO:0000313" key="3">
    <source>
        <dbReference type="Proteomes" id="UP001500542"/>
    </source>
</evidence>
<dbReference type="Proteomes" id="UP001500542">
    <property type="component" value="Unassembled WGS sequence"/>
</dbReference>